<dbReference type="InterPro" id="IPR018356">
    <property type="entry name" value="Tscrpt_reg_HTH_DeoR_CS"/>
</dbReference>
<dbReference type="PANTHER" id="PTHR30363">
    <property type="entry name" value="HTH-TYPE TRANSCRIPTIONAL REGULATOR SRLR-RELATED"/>
    <property type="match status" value="1"/>
</dbReference>
<dbReference type="EMBL" id="JACRYT010000030">
    <property type="protein sequence ID" value="MBC6681273.1"/>
    <property type="molecule type" value="Genomic_DNA"/>
</dbReference>
<keyword evidence="2" id="KW-0238">DNA-binding</keyword>
<dbReference type="SUPFAM" id="SSF46785">
    <property type="entry name" value="Winged helix' DNA-binding domain"/>
    <property type="match status" value="1"/>
</dbReference>
<dbReference type="Pfam" id="PF00455">
    <property type="entry name" value="DeoRC"/>
    <property type="match status" value="1"/>
</dbReference>
<dbReference type="Pfam" id="PF08220">
    <property type="entry name" value="HTH_DeoR"/>
    <property type="match status" value="1"/>
</dbReference>
<dbReference type="Gene3D" id="3.40.50.1360">
    <property type="match status" value="1"/>
</dbReference>
<evidence type="ECO:0000313" key="5">
    <source>
        <dbReference type="EMBL" id="MBC6681273.1"/>
    </source>
</evidence>
<evidence type="ECO:0000256" key="3">
    <source>
        <dbReference type="ARBA" id="ARBA00023163"/>
    </source>
</evidence>
<accession>A0A923NLD1</accession>
<dbReference type="RefSeq" id="WP_187304367.1">
    <property type="nucleotide sequence ID" value="NZ_CBCTQH010000021.1"/>
</dbReference>
<keyword evidence="3" id="KW-0804">Transcription</keyword>
<sequence length="248" mass="27540">MLQKERHDKILAKLKRTHAVKVTSLAKEMGISESTIRRDINELDQMGRLKRVFGGAVSISSDMASRETDVASRAQIQVAEKDKIARYAATMINENDFVFIDAGTTTDRMIDYLDKKNVTYVTNGIVHAKKMIQRGFNVYMIGGLLRPSTEAAVGAAAIEAIRQYNFTKCFMGTNGIDPERGFTTPDIGEAAIKTAAMKQSYISFVLADHTKFGLISSITFAQVDEACIITDKAENEQYSQYTVVKEVE</sequence>
<keyword evidence="1" id="KW-0805">Transcription regulation</keyword>
<feature type="domain" description="HTH deoR-type" evidence="4">
    <location>
        <begin position="3"/>
        <end position="58"/>
    </location>
</feature>
<dbReference type="InterPro" id="IPR036390">
    <property type="entry name" value="WH_DNA-bd_sf"/>
</dbReference>
<gene>
    <name evidence="5" type="ORF">H9L42_15780</name>
</gene>
<dbReference type="GO" id="GO:0003677">
    <property type="term" value="F:DNA binding"/>
    <property type="evidence" value="ECO:0007669"/>
    <property type="project" value="UniProtKB-KW"/>
</dbReference>
<dbReference type="PROSITE" id="PS51000">
    <property type="entry name" value="HTH_DEOR_2"/>
    <property type="match status" value="1"/>
</dbReference>
<evidence type="ECO:0000256" key="1">
    <source>
        <dbReference type="ARBA" id="ARBA00023015"/>
    </source>
</evidence>
<reference evidence="5" key="1">
    <citation type="submission" date="2020-08" db="EMBL/GenBank/DDBJ databases">
        <title>Genome public.</title>
        <authorList>
            <person name="Liu C."/>
            <person name="Sun Q."/>
        </authorList>
    </citation>
    <scope>NUCLEOTIDE SEQUENCE</scope>
    <source>
        <strain evidence="5">BX12</strain>
    </source>
</reference>
<dbReference type="InterPro" id="IPR001034">
    <property type="entry name" value="DeoR_HTH"/>
</dbReference>
<evidence type="ECO:0000256" key="2">
    <source>
        <dbReference type="ARBA" id="ARBA00023125"/>
    </source>
</evidence>
<dbReference type="PRINTS" id="PR00037">
    <property type="entry name" value="HTHLACR"/>
</dbReference>
<evidence type="ECO:0000259" key="4">
    <source>
        <dbReference type="PROSITE" id="PS51000"/>
    </source>
</evidence>
<protein>
    <submittedName>
        <fullName evidence="5">DeoR/GlpR transcriptional regulator</fullName>
    </submittedName>
</protein>
<dbReference type="InterPro" id="IPR050313">
    <property type="entry name" value="Carb_Metab_HTH_regulators"/>
</dbReference>
<dbReference type="InterPro" id="IPR014036">
    <property type="entry name" value="DeoR-like_C"/>
</dbReference>
<dbReference type="Proteomes" id="UP000602647">
    <property type="component" value="Unassembled WGS sequence"/>
</dbReference>
<name>A0A923NLD1_9FIRM</name>
<dbReference type="GO" id="GO:0003700">
    <property type="term" value="F:DNA-binding transcription factor activity"/>
    <property type="evidence" value="ECO:0007669"/>
    <property type="project" value="InterPro"/>
</dbReference>
<dbReference type="InterPro" id="IPR037171">
    <property type="entry name" value="NagB/RpiA_transferase-like"/>
</dbReference>
<dbReference type="PANTHER" id="PTHR30363:SF56">
    <property type="entry name" value="TRANSCRIPTIONAL REGULATOR, DEOR FAMILY"/>
    <property type="match status" value="1"/>
</dbReference>
<dbReference type="PROSITE" id="PS00894">
    <property type="entry name" value="HTH_DEOR_1"/>
    <property type="match status" value="1"/>
</dbReference>
<proteinExistence type="predicted"/>
<evidence type="ECO:0000313" key="6">
    <source>
        <dbReference type="Proteomes" id="UP000602647"/>
    </source>
</evidence>
<dbReference type="SMART" id="SM01134">
    <property type="entry name" value="DeoRC"/>
    <property type="match status" value="1"/>
</dbReference>
<comment type="caution">
    <text evidence="5">The sequence shown here is derived from an EMBL/GenBank/DDBJ whole genome shotgun (WGS) entry which is preliminary data.</text>
</comment>
<organism evidence="5 6">
    <name type="scientific">Zhenpiania hominis</name>
    <dbReference type="NCBI Taxonomy" id="2763644"/>
    <lineage>
        <taxon>Bacteria</taxon>
        <taxon>Bacillati</taxon>
        <taxon>Bacillota</taxon>
        <taxon>Clostridia</taxon>
        <taxon>Peptostreptococcales</taxon>
        <taxon>Anaerovoracaceae</taxon>
        <taxon>Zhenpiania</taxon>
    </lineage>
</organism>
<dbReference type="SMART" id="SM00420">
    <property type="entry name" value="HTH_DEOR"/>
    <property type="match status" value="1"/>
</dbReference>
<dbReference type="InterPro" id="IPR036388">
    <property type="entry name" value="WH-like_DNA-bd_sf"/>
</dbReference>
<dbReference type="SUPFAM" id="SSF100950">
    <property type="entry name" value="NagB/RpiA/CoA transferase-like"/>
    <property type="match status" value="1"/>
</dbReference>
<keyword evidence="6" id="KW-1185">Reference proteome</keyword>
<dbReference type="Gene3D" id="1.10.10.10">
    <property type="entry name" value="Winged helix-like DNA-binding domain superfamily/Winged helix DNA-binding domain"/>
    <property type="match status" value="1"/>
</dbReference>
<dbReference type="AlphaFoldDB" id="A0A923NLD1"/>